<protein>
    <submittedName>
        <fullName evidence="7">ABC transporter permease</fullName>
    </submittedName>
</protein>
<name>A0A926EAL0_9FIRM</name>
<keyword evidence="3 6" id="KW-0812">Transmembrane</keyword>
<dbReference type="CDD" id="cd06580">
    <property type="entry name" value="TM_PBP1_transp_TpRbsC_like"/>
    <property type="match status" value="1"/>
</dbReference>
<dbReference type="Proteomes" id="UP000610862">
    <property type="component" value="Unassembled WGS sequence"/>
</dbReference>
<proteinExistence type="predicted"/>
<keyword evidence="2" id="KW-1003">Cell membrane</keyword>
<keyword evidence="5 6" id="KW-0472">Membrane</keyword>
<dbReference type="InterPro" id="IPR001851">
    <property type="entry name" value="ABC_transp_permease"/>
</dbReference>
<accession>A0A926EAL0</accession>
<evidence type="ECO:0000256" key="1">
    <source>
        <dbReference type="ARBA" id="ARBA00004651"/>
    </source>
</evidence>
<feature type="transmembrane region" description="Helical" evidence="6">
    <location>
        <begin position="191"/>
        <end position="214"/>
    </location>
</feature>
<dbReference type="AlphaFoldDB" id="A0A926EAL0"/>
<evidence type="ECO:0000313" key="7">
    <source>
        <dbReference type="EMBL" id="MBC8568272.1"/>
    </source>
</evidence>
<feature type="transmembrane region" description="Helical" evidence="6">
    <location>
        <begin position="89"/>
        <end position="107"/>
    </location>
</feature>
<dbReference type="PANTHER" id="PTHR47089">
    <property type="entry name" value="ABC TRANSPORTER, PERMEASE PROTEIN"/>
    <property type="match status" value="1"/>
</dbReference>
<gene>
    <name evidence="7" type="ORF">H8692_05770</name>
</gene>
<evidence type="ECO:0000256" key="3">
    <source>
        <dbReference type="ARBA" id="ARBA00022692"/>
    </source>
</evidence>
<keyword evidence="4 6" id="KW-1133">Transmembrane helix</keyword>
<dbReference type="GO" id="GO:0022857">
    <property type="term" value="F:transmembrane transporter activity"/>
    <property type="evidence" value="ECO:0007669"/>
    <property type="project" value="InterPro"/>
</dbReference>
<feature type="transmembrane region" description="Helical" evidence="6">
    <location>
        <begin position="322"/>
        <end position="343"/>
    </location>
</feature>
<feature type="transmembrane region" description="Helical" evidence="6">
    <location>
        <begin position="64"/>
        <end position="82"/>
    </location>
</feature>
<evidence type="ECO:0000313" key="8">
    <source>
        <dbReference type="Proteomes" id="UP000610862"/>
    </source>
</evidence>
<reference evidence="7" key="1">
    <citation type="submission" date="2020-08" db="EMBL/GenBank/DDBJ databases">
        <title>Genome public.</title>
        <authorList>
            <person name="Liu C."/>
            <person name="Sun Q."/>
        </authorList>
    </citation>
    <scope>NUCLEOTIDE SEQUENCE</scope>
    <source>
        <strain evidence="7">NSJ-24</strain>
    </source>
</reference>
<sequence>MDFIRLTKRDDLPRSKELLITVLAVFLSIVFAGVILAVFGLNPFHIFKEVILGSLGTELRIKQTIVKAVPLIITSLGIIVAFKMKFWNIGAEGQITMGALGATWVALNLSPDLPQPVMLFLMIVAAVICGGIWAFIPAIFKAKLGTNETIFTLMMNYVAIKFVTYLQYGPWRDPSVNGFPRIPRFPASAELPVLGGIHIGWILAILATVAVYFFMKHTKKGYEIAVVGESVETARYAGMNISRIIVTAMLISGGLCGITGMIQVSAVEKSLVYGIANNYGFTAIIPAWLSKLNAGTAFFVCIVFAMLVQGGEYIQIALGVPSAVSDIVQGLILFFILGSEFFMRYKVHIGRNKEEEVA</sequence>
<comment type="subcellular location">
    <subcellularLocation>
        <location evidence="1">Cell membrane</location>
        <topology evidence="1">Multi-pass membrane protein</topology>
    </subcellularLocation>
</comment>
<dbReference type="GO" id="GO:0005886">
    <property type="term" value="C:plasma membrane"/>
    <property type="evidence" value="ECO:0007669"/>
    <property type="project" value="UniProtKB-SubCell"/>
</dbReference>
<evidence type="ECO:0000256" key="5">
    <source>
        <dbReference type="ARBA" id="ARBA00023136"/>
    </source>
</evidence>
<feature type="transmembrane region" description="Helical" evidence="6">
    <location>
        <begin position="20"/>
        <end position="44"/>
    </location>
</feature>
<evidence type="ECO:0000256" key="2">
    <source>
        <dbReference type="ARBA" id="ARBA00022475"/>
    </source>
</evidence>
<evidence type="ECO:0000256" key="6">
    <source>
        <dbReference type="SAM" id="Phobius"/>
    </source>
</evidence>
<evidence type="ECO:0000256" key="4">
    <source>
        <dbReference type="ARBA" id="ARBA00022989"/>
    </source>
</evidence>
<dbReference type="EMBL" id="JACRTA010000002">
    <property type="protein sequence ID" value="MBC8568272.1"/>
    <property type="molecule type" value="Genomic_DNA"/>
</dbReference>
<feature type="transmembrane region" description="Helical" evidence="6">
    <location>
        <begin position="244"/>
        <end position="264"/>
    </location>
</feature>
<dbReference type="Pfam" id="PF02653">
    <property type="entry name" value="BPD_transp_2"/>
    <property type="match status" value="1"/>
</dbReference>
<feature type="transmembrane region" description="Helical" evidence="6">
    <location>
        <begin position="119"/>
        <end position="140"/>
    </location>
</feature>
<keyword evidence="8" id="KW-1185">Reference proteome</keyword>
<comment type="caution">
    <text evidence="7">The sequence shown here is derived from an EMBL/GenBank/DDBJ whole genome shotgun (WGS) entry which is preliminary data.</text>
</comment>
<dbReference type="PANTHER" id="PTHR47089:SF1">
    <property type="entry name" value="GUANOSINE ABC TRANSPORTER PERMEASE PROTEIN NUPP"/>
    <property type="match status" value="1"/>
</dbReference>
<organism evidence="7 8">
    <name type="scientific">Lentihominibacter hominis</name>
    <dbReference type="NCBI Taxonomy" id="2763645"/>
    <lineage>
        <taxon>Bacteria</taxon>
        <taxon>Bacillati</taxon>
        <taxon>Bacillota</taxon>
        <taxon>Clostridia</taxon>
        <taxon>Peptostreptococcales</taxon>
        <taxon>Anaerovoracaceae</taxon>
        <taxon>Lentihominibacter</taxon>
    </lineage>
</organism>
<feature type="transmembrane region" description="Helical" evidence="6">
    <location>
        <begin position="152"/>
        <end position="171"/>
    </location>
</feature>
<dbReference type="RefSeq" id="WP_177268749.1">
    <property type="nucleotide sequence ID" value="NZ_JACRTA010000002.1"/>
</dbReference>